<organism evidence="3 4">
    <name type="scientific">Batrachochytrium salamandrivorans</name>
    <dbReference type="NCBI Taxonomy" id="1357716"/>
    <lineage>
        <taxon>Eukaryota</taxon>
        <taxon>Fungi</taxon>
        <taxon>Fungi incertae sedis</taxon>
        <taxon>Chytridiomycota</taxon>
        <taxon>Chytridiomycota incertae sedis</taxon>
        <taxon>Chytridiomycetes</taxon>
        <taxon>Rhizophydiales</taxon>
        <taxon>Rhizophydiales incertae sedis</taxon>
        <taxon>Batrachochytrium</taxon>
    </lineage>
</organism>
<gene>
    <name evidence="3" type="ORF">BASA50_004422</name>
</gene>
<comment type="caution">
    <text evidence="3">The sequence shown here is derived from an EMBL/GenBank/DDBJ whole genome shotgun (WGS) entry which is preliminary data.</text>
</comment>
<reference evidence="3 4" key="1">
    <citation type="submission" date="2021-02" db="EMBL/GenBank/DDBJ databases">
        <title>Variation within the Batrachochytrium salamandrivorans European outbreak.</title>
        <authorList>
            <person name="Kelly M."/>
            <person name="Pasmans F."/>
            <person name="Shea T.P."/>
            <person name="Munoz J.F."/>
            <person name="Carranza S."/>
            <person name="Cuomo C.A."/>
            <person name="Martel A."/>
        </authorList>
    </citation>
    <scope>NUCLEOTIDE SEQUENCE [LARGE SCALE GENOMIC DNA]</scope>
    <source>
        <strain evidence="3 4">AMFP18/2</strain>
    </source>
</reference>
<evidence type="ECO:0000256" key="2">
    <source>
        <dbReference type="SAM" id="SignalP"/>
    </source>
</evidence>
<evidence type="ECO:0000256" key="1">
    <source>
        <dbReference type="SAM" id="MobiDB-lite"/>
    </source>
</evidence>
<proteinExistence type="predicted"/>
<feature type="signal peptide" evidence="2">
    <location>
        <begin position="1"/>
        <end position="18"/>
    </location>
</feature>
<keyword evidence="4" id="KW-1185">Reference proteome</keyword>
<feature type="compositionally biased region" description="Polar residues" evidence="1">
    <location>
        <begin position="83"/>
        <end position="100"/>
    </location>
</feature>
<feature type="region of interest" description="Disordered" evidence="1">
    <location>
        <begin position="56"/>
        <end position="100"/>
    </location>
</feature>
<keyword evidence="2" id="KW-0732">Signal</keyword>
<feature type="chain" id="PRO_5047207317" evidence="2">
    <location>
        <begin position="19"/>
        <end position="298"/>
    </location>
</feature>
<dbReference type="EMBL" id="JAFCIX010000143">
    <property type="protein sequence ID" value="KAH6597505.1"/>
    <property type="molecule type" value="Genomic_DNA"/>
</dbReference>
<accession>A0ABQ8FG81</accession>
<sequence length="298" mass="32828">MRVDTGIILSVLSFSVLAAVIPNDDDHGTLLARRTVDPDTMDLLWKRADGDQMQVVPFGSGAGASTSNPGSSSSNSVLARTGGPSQSFGGVLSTARQSAQRENNEKYVQRVVKKLNQVVEGRNKAKFITEITSFLRTVLEISRRIPNAYSNQLTAPFSVTVPQGGDQSLINTMINIQSIGTKATKRHRGMSLRTILLFITRRPKTVILKLEGIKNSALSMYKTHQFLYNRDYMGLMSRAGHANNEGHIKKTQAFISTIKNYQERLSASLDSIKREASNGGITFKEKGKKGRPSRFGRH</sequence>
<evidence type="ECO:0000313" key="4">
    <source>
        <dbReference type="Proteomes" id="UP001648503"/>
    </source>
</evidence>
<feature type="compositionally biased region" description="Low complexity" evidence="1">
    <location>
        <begin position="63"/>
        <end position="76"/>
    </location>
</feature>
<protein>
    <submittedName>
        <fullName evidence="3">Uncharacterized protein</fullName>
    </submittedName>
</protein>
<dbReference type="Proteomes" id="UP001648503">
    <property type="component" value="Unassembled WGS sequence"/>
</dbReference>
<evidence type="ECO:0000313" key="3">
    <source>
        <dbReference type="EMBL" id="KAH6597505.1"/>
    </source>
</evidence>
<name>A0ABQ8FG81_9FUNG</name>